<dbReference type="RefSeq" id="WP_074670744.1">
    <property type="nucleotide sequence ID" value="NZ_FNTB01000001.1"/>
</dbReference>
<accession>A0A1H4KVX4</accession>
<gene>
    <name evidence="4" type="ORF">SAMN05192540_1102</name>
    <name evidence="3" type="ORF">SAMN05192545_3459</name>
</gene>
<dbReference type="InterPro" id="IPR021533">
    <property type="entry name" value="PepSY-like"/>
</dbReference>
<protein>
    <submittedName>
        <fullName evidence="4">Uncharacterized membrane protein YkoI</fullName>
    </submittedName>
</protein>
<evidence type="ECO:0000313" key="3">
    <source>
        <dbReference type="EMBL" id="SDT34323.1"/>
    </source>
</evidence>
<organism evidence="4 5">
    <name type="scientific">Maribacter dokdonensis</name>
    <dbReference type="NCBI Taxonomy" id="320912"/>
    <lineage>
        <taxon>Bacteria</taxon>
        <taxon>Pseudomonadati</taxon>
        <taxon>Bacteroidota</taxon>
        <taxon>Flavobacteriia</taxon>
        <taxon>Flavobacteriales</taxon>
        <taxon>Flavobacteriaceae</taxon>
        <taxon>Maribacter</taxon>
    </lineage>
</organism>
<dbReference type="Pfam" id="PF11396">
    <property type="entry name" value="PepSY_like"/>
    <property type="match status" value="1"/>
</dbReference>
<evidence type="ECO:0000259" key="2">
    <source>
        <dbReference type="Pfam" id="PF11396"/>
    </source>
</evidence>
<name>A0A1H4KVX4_9FLAO</name>
<dbReference type="OrthoDB" id="1121502at2"/>
<feature type="domain" description="Putative beta-lactamase-inhibitor-like PepSY-like" evidence="2">
    <location>
        <begin position="55"/>
        <end position="143"/>
    </location>
</feature>
<dbReference type="AlphaFoldDB" id="A0A1H4KVX4"/>
<dbReference type="EMBL" id="FNTB01000001">
    <property type="protein sequence ID" value="SEB62709.1"/>
    <property type="molecule type" value="Genomic_DNA"/>
</dbReference>
<evidence type="ECO:0000313" key="5">
    <source>
        <dbReference type="Proteomes" id="UP000183038"/>
    </source>
</evidence>
<keyword evidence="1" id="KW-0732">Signal</keyword>
<feature type="signal peptide" evidence="1">
    <location>
        <begin position="1"/>
        <end position="21"/>
    </location>
</feature>
<evidence type="ECO:0000313" key="6">
    <source>
        <dbReference type="Proteomes" id="UP000199574"/>
    </source>
</evidence>
<proteinExistence type="predicted"/>
<dbReference type="GeneID" id="90593554"/>
<dbReference type="EMBL" id="LT629754">
    <property type="protein sequence ID" value="SDT34323.1"/>
    <property type="molecule type" value="Genomic_DNA"/>
</dbReference>
<dbReference type="Proteomes" id="UP000199574">
    <property type="component" value="Chromosome I"/>
</dbReference>
<sequence>MKNRNIITAAFTLLGAFSIFAQDMNPSNVPSNLKQNFQKSFPQATDVEWEMDGQSYKVEFDMNRNEHEIWYATDGTTTRTEQELTEAELPQTIKTAISGNYAGYKVDSIEKTTVNGSSTYEVELEKGWNNEKDVVFNEDGKVLSEMID</sequence>
<dbReference type="Proteomes" id="UP000183038">
    <property type="component" value="Unassembled WGS sequence"/>
</dbReference>
<feature type="chain" id="PRO_5010270994" evidence="1">
    <location>
        <begin position="22"/>
        <end position="148"/>
    </location>
</feature>
<dbReference type="Gene3D" id="3.10.450.360">
    <property type="match status" value="1"/>
</dbReference>
<dbReference type="SUPFAM" id="SSF160574">
    <property type="entry name" value="BT0923-like"/>
    <property type="match status" value="1"/>
</dbReference>
<reference evidence="4 5" key="1">
    <citation type="submission" date="2016-10" db="EMBL/GenBank/DDBJ databases">
        <authorList>
            <person name="de Groot N.N."/>
        </authorList>
    </citation>
    <scope>NUCLEOTIDE SEQUENCE [LARGE SCALE GENOMIC DNA]</scope>
    <source>
        <strain evidence="4 5">MAR_2009_71</strain>
    </source>
</reference>
<evidence type="ECO:0000256" key="1">
    <source>
        <dbReference type="SAM" id="SignalP"/>
    </source>
</evidence>
<reference evidence="3 6" key="2">
    <citation type="submission" date="2016-10" db="EMBL/GenBank/DDBJ databases">
        <authorList>
            <person name="Varghese N."/>
            <person name="Submissions S."/>
        </authorList>
    </citation>
    <scope>NUCLEOTIDE SEQUENCE [LARGE SCALE GENOMIC DNA]</scope>
    <source>
        <strain evidence="3 6">MAR_2009_60</strain>
    </source>
</reference>
<evidence type="ECO:0000313" key="4">
    <source>
        <dbReference type="EMBL" id="SEB62709.1"/>
    </source>
</evidence>
<keyword evidence="6" id="KW-1185">Reference proteome</keyword>